<dbReference type="AlphaFoldDB" id="A0A2Z6NEK5"/>
<evidence type="ECO:0000313" key="2">
    <source>
        <dbReference type="Proteomes" id="UP000242715"/>
    </source>
</evidence>
<protein>
    <submittedName>
        <fullName evidence="1">Uncharacterized protein</fullName>
    </submittedName>
</protein>
<organism evidence="1 2">
    <name type="scientific">Trifolium subterraneum</name>
    <name type="common">Subterranean clover</name>
    <dbReference type="NCBI Taxonomy" id="3900"/>
    <lineage>
        <taxon>Eukaryota</taxon>
        <taxon>Viridiplantae</taxon>
        <taxon>Streptophyta</taxon>
        <taxon>Embryophyta</taxon>
        <taxon>Tracheophyta</taxon>
        <taxon>Spermatophyta</taxon>
        <taxon>Magnoliopsida</taxon>
        <taxon>eudicotyledons</taxon>
        <taxon>Gunneridae</taxon>
        <taxon>Pentapetalae</taxon>
        <taxon>rosids</taxon>
        <taxon>fabids</taxon>
        <taxon>Fabales</taxon>
        <taxon>Fabaceae</taxon>
        <taxon>Papilionoideae</taxon>
        <taxon>50 kb inversion clade</taxon>
        <taxon>NPAAA clade</taxon>
        <taxon>Hologalegina</taxon>
        <taxon>IRL clade</taxon>
        <taxon>Trifolieae</taxon>
        <taxon>Trifolium</taxon>
    </lineage>
</organism>
<accession>A0A2Z6NEK5</accession>
<sequence length="119" mass="13357">MENNNNNRESYSRSSSLRLGLGMNEAKIHTVVELGGFETKSTKSLLCDDFEESEKQHHQQKKQLPLKNSLSSRQMKSLVSLCDTILPSVIDNNVVSSFDESVDNFYRTSASMAGTPERL</sequence>
<keyword evidence="2" id="KW-1185">Reference proteome</keyword>
<evidence type="ECO:0000313" key="1">
    <source>
        <dbReference type="EMBL" id="GAU43004.1"/>
    </source>
</evidence>
<dbReference type="EMBL" id="DF973951">
    <property type="protein sequence ID" value="GAU43004.1"/>
    <property type="molecule type" value="Genomic_DNA"/>
</dbReference>
<dbReference type="OrthoDB" id="1435049at2759"/>
<name>A0A2Z6NEK5_TRISU</name>
<dbReference type="Proteomes" id="UP000242715">
    <property type="component" value="Unassembled WGS sequence"/>
</dbReference>
<proteinExistence type="predicted"/>
<reference evidence="2" key="1">
    <citation type="journal article" date="2017" name="Front. Plant Sci.">
        <title>Climate Clever Clovers: New Paradigm to Reduce the Environmental Footprint of Ruminants by Breeding Low Methanogenic Forages Utilizing Haplotype Variation.</title>
        <authorList>
            <person name="Kaur P."/>
            <person name="Appels R."/>
            <person name="Bayer P.E."/>
            <person name="Keeble-Gagnere G."/>
            <person name="Wang J."/>
            <person name="Hirakawa H."/>
            <person name="Shirasawa K."/>
            <person name="Vercoe P."/>
            <person name="Stefanova K."/>
            <person name="Durmic Z."/>
            <person name="Nichols P."/>
            <person name="Revell C."/>
            <person name="Isobe S.N."/>
            <person name="Edwards D."/>
            <person name="Erskine W."/>
        </authorList>
    </citation>
    <scope>NUCLEOTIDE SEQUENCE [LARGE SCALE GENOMIC DNA]</scope>
    <source>
        <strain evidence="2">cv. Daliak</strain>
    </source>
</reference>
<gene>
    <name evidence="1" type="ORF">TSUD_187250</name>
</gene>